<dbReference type="CDD" id="cd01647">
    <property type="entry name" value="RT_LTR"/>
    <property type="match status" value="1"/>
</dbReference>
<dbReference type="InterPro" id="IPR041577">
    <property type="entry name" value="RT_RNaseH_2"/>
</dbReference>
<dbReference type="SUPFAM" id="SSF56672">
    <property type="entry name" value="DNA/RNA polymerases"/>
    <property type="match status" value="1"/>
</dbReference>
<dbReference type="InterPro" id="IPR043128">
    <property type="entry name" value="Rev_trsase/Diguanyl_cyclase"/>
</dbReference>
<evidence type="ECO:0000313" key="5">
    <source>
        <dbReference type="Proteomes" id="UP001341281"/>
    </source>
</evidence>
<accession>A0AAQ3TL45</accession>
<sequence>MQIRSSISGKILRVHMPNQKHIEPMVYATELTEIKKIPVVCDFPDVFLEELPGLPPDRDVEFRIELVPGMAPISKRPYRMASDELKEQKTQLQEQLDRGFIRPSSSPWSCSALFVEKKDQGGKRLCVDYRPLNAVMVKNKYPLPHIDIMFDQLAGARVFSKIDLRSGYYQIKIRYGLYEYLVMSFGLTNALAFFMYMMNSVFMNELDKFVVVFINDILIYSKNEKEHEEHIRIVLTQLREHKLYAKFSKCAFWLKEVSFLGHILSEKGVAVDPSKVEDVLNWKQLETITEIQSFLGLATTAALSRISPNREAYDFLHEEKCKIRTLKKLLTSALVLAQPDVTKSFDVYCDASGNGLGCVLMQEGRVIAYASRQLRKHEVNYPTHDLELAAVVHTLKIWRHYLLGNTCHIYTDHRVSSIYSHSLN</sequence>
<keyword evidence="1" id="KW-0812">Transmembrane</keyword>
<gene>
    <name evidence="4" type="ORF">U9M48_023652</name>
</gene>
<dbReference type="InterPro" id="IPR053134">
    <property type="entry name" value="RNA-dir_DNA_polymerase"/>
</dbReference>
<protein>
    <submittedName>
        <fullName evidence="4">Uncharacterized protein</fullName>
    </submittedName>
</protein>
<dbReference type="InterPro" id="IPR043502">
    <property type="entry name" value="DNA/RNA_pol_sf"/>
</dbReference>
<keyword evidence="5" id="KW-1185">Reference proteome</keyword>
<organism evidence="4 5">
    <name type="scientific">Paspalum notatum var. saurae</name>
    <dbReference type="NCBI Taxonomy" id="547442"/>
    <lineage>
        <taxon>Eukaryota</taxon>
        <taxon>Viridiplantae</taxon>
        <taxon>Streptophyta</taxon>
        <taxon>Embryophyta</taxon>
        <taxon>Tracheophyta</taxon>
        <taxon>Spermatophyta</taxon>
        <taxon>Magnoliopsida</taxon>
        <taxon>Liliopsida</taxon>
        <taxon>Poales</taxon>
        <taxon>Poaceae</taxon>
        <taxon>PACMAD clade</taxon>
        <taxon>Panicoideae</taxon>
        <taxon>Andropogonodae</taxon>
        <taxon>Paspaleae</taxon>
        <taxon>Paspalinae</taxon>
        <taxon>Paspalum</taxon>
    </lineage>
</organism>
<evidence type="ECO:0000256" key="1">
    <source>
        <dbReference type="SAM" id="Phobius"/>
    </source>
</evidence>
<keyword evidence="1" id="KW-0472">Membrane</keyword>
<dbReference type="AlphaFoldDB" id="A0AAQ3TL45"/>
<evidence type="ECO:0000259" key="3">
    <source>
        <dbReference type="Pfam" id="PF17919"/>
    </source>
</evidence>
<evidence type="ECO:0000259" key="2">
    <source>
        <dbReference type="Pfam" id="PF00078"/>
    </source>
</evidence>
<dbReference type="Proteomes" id="UP001341281">
    <property type="component" value="Chromosome 05"/>
</dbReference>
<feature type="transmembrane region" description="Helical" evidence="1">
    <location>
        <begin position="177"/>
        <end position="198"/>
    </location>
</feature>
<dbReference type="FunFam" id="3.10.20.370:FF:000001">
    <property type="entry name" value="Retrovirus-related Pol polyprotein from transposon 17.6-like protein"/>
    <property type="match status" value="1"/>
</dbReference>
<dbReference type="CDD" id="cd09274">
    <property type="entry name" value="RNase_HI_RT_Ty3"/>
    <property type="match status" value="1"/>
</dbReference>
<feature type="domain" description="Reverse transcriptase/retrotransposon-derived protein RNase H-like" evidence="3">
    <location>
        <begin position="318"/>
        <end position="408"/>
    </location>
</feature>
<proteinExistence type="predicted"/>
<reference evidence="4 5" key="1">
    <citation type="submission" date="2024-02" db="EMBL/GenBank/DDBJ databases">
        <title>High-quality chromosome-scale genome assembly of Pensacola bahiagrass (Paspalum notatum Flugge var. saurae).</title>
        <authorList>
            <person name="Vega J.M."/>
            <person name="Podio M."/>
            <person name="Orjuela J."/>
            <person name="Siena L.A."/>
            <person name="Pessino S.C."/>
            <person name="Combes M.C."/>
            <person name="Mariac C."/>
            <person name="Albertini E."/>
            <person name="Pupilli F."/>
            <person name="Ortiz J.P.A."/>
            <person name="Leblanc O."/>
        </authorList>
    </citation>
    <scope>NUCLEOTIDE SEQUENCE [LARGE SCALE GENOMIC DNA]</scope>
    <source>
        <strain evidence="4">R1</strain>
        <tissue evidence="4">Leaf</tissue>
    </source>
</reference>
<dbReference type="PANTHER" id="PTHR24559:SF444">
    <property type="entry name" value="REVERSE TRANSCRIPTASE DOMAIN-CONTAINING PROTEIN"/>
    <property type="match status" value="1"/>
</dbReference>
<name>A0AAQ3TL45_PASNO</name>
<dbReference type="InterPro" id="IPR000477">
    <property type="entry name" value="RT_dom"/>
</dbReference>
<evidence type="ECO:0000313" key="4">
    <source>
        <dbReference type="EMBL" id="WVZ75615.1"/>
    </source>
</evidence>
<keyword evidence="1" id="KW-1133">Transmembrane helix</keyword>
<dbReference type="Gene3D" id="3.30.70.270">
    <property type="match status" value="1"/>
</dbReference>
<dbReference type="PANTHER" id="PTHR24559">
    <property type="entry name" value="TRANSPOSON TY3-I GAG-POL POLYPROTEIN"/>
    <property type="match status" value="1"/>
</dbReference>
<dbReference type="EMBL" id="CP144749">
    <property type="protein sequence ID" value="WVZ75615.1"/>
    <property type="molecule type" value="Genomic_DNA"/>
</dbReference>
<feature type="domain" description="Reverse transcriptase" evidence="2">
    <location>
        <begin position="175"/>
        <end position="264"/>
    </location>
</feature>
<dbReference type="Gene3D" id="3.10.10.10">
    <property type="entry name" value="HIV Type 1 Reverse Transcriptase, subunit A, domain 1"/>
    <property type="match status" value="1"/>
</dbReference>
<dbReference type="Pfam" id="PF00078">
    <property type="entry name" value="RVT_1"/>
    <property type="match status" value="1"/>
</dbReference>
<dbReference type="Pfam" id="PF17919">
    <property type="entry name" value="RT_RNaseH_2"/>
    <property type="match status" value="1"/>
</dbReference>
<dbReference type="FunFam" id="3.30.70.270:FF:000003">
    <property type="entry name" value="Transposon Ty3-G Gag-Pol polyprotein"/>
    <property type="match status" value="1"/>
</dbReference>
<dbReference type="Gene3D" id="3.10.20.370">
    <property type="match status" value="1"/>
</dbReference>